<dbReference type="InterPro" id="IPR052022">
    <property type="entry name" value="26kDa_periplasmic_antigen"/>
</dbReference>
<protein>
    <submittedName>
        <fullName evidence="1">DUF541 domain-containing protein</fullName>
    </submittedName>
</protein>
<reference evidence="1 2" key="1">
    <citation type="submission" date="2019-04" db="EMBL/GenBank/DDBJ databases">
        <title>Complete genome sequence of Arthrobacter sp. ZXY-2 associated with effective atrazine degradation and salt adaptation.</title>
        <authorList>
            <person name="Zhao X."/>
        </authorList>
    </citation>
    <scope>NUCLEOTIDE SEQUENCE [LARGE SCALE GENOMIC DNA]</scope>
    <source>
        <strain evidence="2">ZP60</strain>
    </source>
</reference>
<organism evidence="1 2">
    <name type="scientific">Halomicrobium mukohataei</name>
    <dbReference type="NCBI Taxonomy" id="57705"/>
    <lineage>
        <taxon>Archaea</taxon>
        <taxon>Methanobacteriati</taxon>
        <taxon>Methanobacteriota</taxon>
        <taxon>Stenosarchaea group</taxon>
        <taxon>Halobacteria</taxon>
        <taxon>Halobacteriales</taxon>
        <taxon>Haloarculaceae</taxon>
        <taxon>Halomicrobium</taxon>
    </lineage>
</organism>
<accession>A0A4D6KGN6</accession>
<dbReference type="PANTHER" id="PTHR34387:SF2">
    <property type="entry name" value="SLR1258 PROTEIN"/>
    <property type="match status" value="1"/>
</dbReference>
<dbReference type="RefSeq" id="WP_015761600.1">
    <property type="nucleotide sequence ID" value="NZ_CP039375.1"/>
</dbReference>
<dbReference type="EMBL" id="CP039375">
    <property type="protein sequence ID" value="QCD65261.1"/>
    <property type="molecule type" value="Genomic_DNA"/>
</dbReference>
<evidence type="ECO:0000313" key="1">
    <source>
        <dbReference type="EMBL" id="QCD65261.1"/>
    </source>
</evidence>
<evidence type="ECO:0000313" key="2">
    <source>
        <dbReference type="Proteomes" id="UP000297053"/>
    </source>
</evidence>
<dbReference type="OMA" id="MNQTNER"/>
<dbReference type="InterPro" id="IPR007497">
    <property type="entry name" value="SIMPL/DUF541"/>
</dbReference>
<dbReference type="Proteomes" id="UP000297053">
    <property type="component" value="Chromosome"/>
</dbReference>
<dbReference type="Gene3D" id="3.30.110.170">
    <property type="entry name" value="Protein of unknown function (DUF541), domain 1"/>
    <property type="match status" value="1"/>
</dbReference>
<dbReference type="PROSITE" id="PS51257">
    <property type="entry name" value="PROKAR_LIPOPROTEIN"/>
    <property type="match status" value="1"/>
</dbReference>
<proteinExistence type="predicted"/>
<sequence>MRRSLPAVAVLATLVLLSGCTGALGAGDSAQTAATDNRTVDVGATGAVSAQPDQAVVRVGVETRAGDAATARQQLADNVTQLRDALADIEGAQVRTNGYDIGQDYRRPPSETEDPEPRYVARQSFEITINDTSKAGSVIDTAVANGANDVDNVEFTLSADRRNELEEQALEGAMDRAETKATTIAERADLTIEGVETVTTVDRGYRPYAAEATATAAGDGASTDIDSGPVTVTAQVKVTYEAAESA</sequence>
<gene>
    <name evidence="1" type="ORF">E5139_06255</name>
</gene>
<dbReference type="PANTHER" id="PTHR34387">
    <property type="entry name" value="SLR1258 PROTEIN"/>
    <property type="match status" value="1"/>
</dbReference>
<dbReference type="KEGG" id="halz:E5139_06255"/>
<dbReference type="AlphaFoldDB" id="A0A4D6KGN6"/>
<name>A0A4D6KGN6_9EURY</name>
<dbReference type="GeneID" id="42178521"/>
<reference evidence="1 2" key="2">
    <citation type="submission" date="2019-04" db="EMBL/GenBank/DDBJ databases">
        <authorList>
            <person name="Yang S."/>
            <person name="Wei W."/>
        </authorList>
    </citation>
    <scope>NUCLEOTIDE SEQUENCE [LARGE SCALE GENOMIC DNA]</scope>
    <source>
        <strain evidence="2">ZP60</strain>
    </source>
</reference>
<dbReference type="Gene3D" id="3.30.70.2970">
    <property type="entry name" value="Protein of unknown function (DUF541), domain 2"/>
    <property type="match status" value="1"/>
</dbReference>
<dbReference type="Pfam" id="PF04402">
    <property type="entry name" value="SIMPL"/>
    <property type="match status" value="1"/>
</dbReference>
<dbReference type="GO" id="GO:0006974">
    <property type="term" value="P:DNA damage response"/>
    <property type="evidence" value="ECO:0007669"/>
    <property type="project" value="TreeGrafter"/>
</dbReference>